<dbReference type="CDD" id="cd06261">
    <property type="entry name" value="TM_PBP2"/>
    <property type="match status" value="1"/>
</dbReference>
<evidence type="ECO:0000259" key="9">
    <source>
        <dbReference type="PROSITE" id="PS50928"/>
    </source>
</evidence>
<evidence type="ECO:0000256" key="2">
    <source>
        <dbReference type="ARBA" id="ARBA00007069"/>
    </source>
</evidence>
<accession>A0A926EA02</accession>
<dbReference type="SUPFAM" id="SSF161098">
    <property type="entry name" value="MetI-like"/>
    <property type="match status" value="1"/>
</dbReference>
<feature type="transmembrane region" description="Helical" evidence="8">
    <location>
        <begin position="12"/>
        <end position="36"/>
    </location>
</feature>
<feature type="transmembrane region" description="Helical" evidence="8">
    <location>
        <begin position="109"/>
        <end position="127"/>
    </location>
</feature>
<dbReference type="AlphaFoldDB" id="A0A926EA02"/>
<evidence type="ECO:0000256" key="5">
    <source>
        <dbReference type="ARBA" id="ARBA00022692"/>
    </source>
</evidence>
<dbReference type="InterPro" id="IPR000515">
    <property type="entry name" value="MetI-like"/>
</dbReference>
<dbReference type="PANTHER" id="PTHR43470:SF3">
    <property type="entry name" value="PHOSPHATE TRANSPORT SYSTEM PERMEASE PROTEIN PSTA-RELATED"/>
    <property type="match status" value="1"/>
</dbReference>
<feature type="transmembrane region" description="Helical" evidence="8">
    <location>
        <begin position="253"/>
        <end position="272"/>
    </location>
</feature>
<evidence type="ECO:0000313" key="10">
    <source>
        <dbReference type="EMBL" id="MBC8570665.1"/>
    </source>
</evidence>
<dbReference type="InterPro" id="IPR005672">
    <property type="entry name" value="Phosphate_PstA"/>
</dbReference>
<keyword evidence="4 8" id="KW-1003">Cell membrane</keyword>
<dbReference type="Pfam" id="PF00528">
    <property type="entry name" value="BPD_transp_1"/>
    <property type="match status" value="1"/>
</dbReference>
<name>A0A926EA02_9FIRM</name>
<evidence type="ECO:0000256" key="8">
    <source>
        <dbReference type="RuleBase" id="RU363043"/>
    </source>
</evidence>
<keyword evidence="11" id="KW-1185">Reference proteome</keyword>
<evidence type="ECO:0000256" key="7">
    <source>
        <dbReference type="ARBA" id="ARBA00023136"/>
    </source>
</evidence>
<dbReference type="RefSeq" id="WP_262397761.1">
    <property type="nucleotide sequence ID" value="NZ_JACRTC010000004.1"/>
</dbReference>
<evidence type="ECO:0000256" key="4">
    <source>
        <dbReference type="ARBA" id="ARBA00022475"/>
    </source>
</evidence>
<feature type="transmembrane region" description="Helical" evidence="8">
    <location>
        <begin position="68"/>
        <end position="89"/>
    </location>
</feature>
<protein>
    <recommendedName>
        <fullName evidence="8">Phosphate transport system permease protein PstA</fullName>
    </recommendedName>
</protein>
<comment type="similarity">
    <text evidence="2 8">Belongs to the binding-protein-dependent transport system permease family. CysTW subfamily.</text>
</comment>
<dbReference type="InterPro" id="IPR035906">
    <property type="entry name" value="MetI-like_sf"/>
</dbReference>
<organism evidence="10 11">
    <name type="scientific">Zongyangia hominis</name>
    <dbReference type="NCBI Taxonomy" id="2763677"/>
    <lineage>
        <taxon>Bacteria</taxon>
        <taxon>Bacillati</taxon>
        <taxon>Bacillota</taxon>
        <taxon>Clostridia</taxon>
        <taxon>Eubacteriales</taxon>
        <taxon>Oscillospiraceae</taxon>
        <taxon>Zongyangia</taxon>
    </lineage>
</organism>
<feature type="domain" description="ABC transmembrane type-1" evidence="9">
    <location>
        <begin position="64"/>
        <end position="274"/>
    </location>
</feature>
<reference evidence="10" key="1">
    <citation type="submission" date="2020-08" db="EMBL/GenBank/DDBJ databases">
        <title>Genome public.</title>
        <authorList>
            <person name="Liu C."/>
            <person name="Sun Q."/>
        </authorList>
    </citation>
    <scope>NUCLEOTIDE SEQUENCE</scope>
    <source>
        <strain evidence="10">NSJ-54</strain>
    </source>
</reference>
<sequence length="284" mass="30649">MYKKLRPMDLFLRGLIWLSAGVTILMTVGILAYILVRGVPSISWSFLTTAPSELTGTIGILPNIINTLYIVLITLLISTPIGIGAAIYLTEYGGKSKFVKIIEFTTETLAGIPSIIYGLFGFMFFVVFMGLQYSILAGGLTLSIMVLPTIIRTTQEALKSVNPLYREAALGIGATRVHMIRTVLLPSAMPGIITAIILSIGRIVGESAALIFTAGIGVKMLKLTPAGVFEHLETSGATLTVQLYQYAMRGEDLGVSFAIAAVLVIIVLLINFATKRLARRFRCG</sequence>
<evidence type="ECO:0000256" key="1">
    <source>
        <dbReference type="ARBA" id="ARBA00004651"/>
    </source>
</evidence>
<comment type="caution">
    <text evidence="10">The sequence shown here is derived from an EMBL/GenBank/DDBJ whole genome shotgun (WGS) entry which is preliminary data.</text>
</comment>
<dbReference type="PANTHER" id="PTHR43470">
    <property type="entry name" value="PHOSPHATE TRANSPORT SYSTEM PERMEASE PROTEIN PSTA-RELATED"/>
    <property type="match status" value="1"/>
</dbReference>
<gene>
    <name evidence="10" type="primary">pstA</name>
    <name evidence="10" type="ORF">H8709_07450</name>
</gene>
<proteinExistence type="inferred from homology"/>
<comment type="subcellular location">
    <subcellularLocation>
        <location evidence="1 8">Cell membrane</location>
        <topology evidence="1 8">Multi-pass membrane protein</topology>
    </subcellularLocation>
</comment>
<dbReference type="Gene3D" id="1.10.3720.10">
    <property type="entry name" value="MetI-like"/>
    <property type="match status" value="1"/>
</dbReference>
<dbReference type="Proteomes" id="UP000660861">
    <property type="component" value="Unassembled WGS sequence"/>
</dbReference>
<dbReference type="NCBIfam" id="TIGR00974">
    <property type="entry name" value="3a0107s02c"/>
    <property type="match status" value="1"/>
</dbReference>
<keyword evidence="3" id="KW-0813">Transport</keyword>
<evidence type="ECO:0000313" key="11">
    <source>
        <dbReference type="Proteomes" id="UP000660861"/>
    </source>
</evidence>
<keyword evidence="6 8" id="KW-1133">Transmembrane helix</keyword>
<keyword evidence="5 8" id="KW-0812">Transmembrane</keyword>
<dbReference type="PROSITE" id="PS50928">
    <property type="entry name" value="ABC_TM1"/>
    <property type="match status" value="1"/>
</dbReference>
<dbReference type="GO" id="GO:0005886">
    <property type="term" value="C:plasma membrane"/>
    <property type="evidence" value="ECO:0007669"/>
    <property type="project" value="UniProtKB-SubCell"/>
</dbReference>
<feature type="transmembrane region" description="Helical" evidence="8">
    <location>
        <begin position="133"/>
        <end position="151"/>
    </location>
</feature>
<feature type="transmembrane region" description="Helical" evidence="8">
    <location>
        <begin position="183"/>
        <end position="204"/>
    </location>
</feature>
<evidence type="ECO:0000256" key="3">
    <source>
        <dbReference type="ARBA" id="ARBA00022448"/>
    </source>
</evidence>
<dbReference type="EMBL" id="JACRTC010000004">
    <property type="protein sequence ID" value="MBC8570665.1"/>
    <property type="molecule type" value="Genomic_DNA"/>
</dbReference>
<evidence type="ECO:0000256" key="6">
    <source>
        <dbReference type="ARBA" id="ARBA00022989"/>
    </source>
</evidence>
<dbReference type="GO" id="GO:0005315">
    <property type="term" value="F:phosphate transmembrane transporter activity"/>
    <property type="evidence" value="ECO:0007669"/>
    <property type="project" value="InterPro"/>
</dbReference>
<dbReference type="GO" id="GO:0035435">
    <property type="term" value="P:phosphate ion transmembrane transport"/>
    <property type="evidence" value="ECO:0007669"/>
    <property type="project" value="InterPro"/>
</dbReference>
<keyword evidence="7 8" id="KW-0472">Membrane</keyword>